<evidence type="ECO:0000256" key="1">
    <source>
        <dbReference type="SAM" id="MobiDB-lite"/>
    </source>
</evidence>
<gene>
    <name evidence="3" type="ORF">EJ08DRAFT_579257</name>
</gene>
<dbReference type="OrthoDB" id="427711at2759"/>
<dbReference type="Pfam" id="PF00533">
    <property type="entry name" value="BRCT"/>
    <property type="match status" value="1"/>
</dbReference>
<dbReference type="PROSITE" id="PS50172">
    <property type="entry name" value="BRCT"/>
    <property type="match status" value="1"/>
</dbReference>
<dbReference type="Proteomes" id="UP000800235">
    <property type="component" value="Unassembled WGS sequence"/>
</dbReference>
<evidence type="ECO:0000313" key="3">
    <source>
        <dbReference type="EMBL" id="KAF2436107.1"/>
    </source>
</evidence>
<dbReference type="EMBL" id="MU007011">
    <property type="protein sequence ID" value="KAF2436107.1"/>
    <property type="molecule type" value="Genomic_DNA"/>
</dbReference>
<feature type="compositionally biased region" description="Basic residues" evidence="1">
    <location>
        <begin position="1"/>
        <end position="10"/>
    </location>
</feature>
<dbReference type="Gene3D" id="3.40.50.10190">
    <property type="entry name" value="BRCT domain"/>
    <property type="match status" value="1"/>
</dbReference>
<keyword evidence="4" id="KW-1185">Reference proteome</keyword>
<organism evidence="3 4">
    <name type="scientific">Tothia fuscella</name>
    <dbReference type="NCBI Taxonomy" id="1048955"/>
    <lineage>
        <taxon>Eukaryota</taxon>
        <taxon>Fungi</taxon>
        <taxon>Dikarya</taxon>
        <taxon>Ascomycota</taxon>
        <taxon>Pezizomycotina</taxon>
        <taxon>Dothideomycetes</taxon>
        <taxon>Pleosporomycetidae</taxon>
        <taxon>Venturiales</taxon>
        <taxon>Cylindrosympodiaceae</taxon>
        <taxon>Tothia</taxon>
    </lineage>
</organism>
<dbReference type="AlphaFoldDB" id="A0A9P4P2L9"/>
<feature type="region of interest" description="Disordered" evidence="1">
    <location>
        <begin position="91"/>
        <end position="120"/>
    </location>
</feature>
<evidence type="ECO:0000313" key="4">
    <source>
        <dbReference type="Proteomes" id="UP000800235"/>
    </source>
</evidence>
<protein>
    <recommendedName>
        <fullName evidence="2">BRCT domain-containing protein</fullName>
    </recommendedName>
</protein>
<sequence length="307" mass="33237">MDAYLIKKRKSSPESDTNATTAAPRKIQRTASSVAQPSRNIFDPWNSSSTGHQRAENRLAGSTSWRDSRNLKLKSQFRSGLAGGERVADTVGAGSENFGKDGRKVNGGWVKGASGLREEGQKSILDADTRDQPDPHEFGLEGPWDDVNSLPPSYQPSHHANVALDVEEPAPKKQIFQNLCIYVNGSTAPLVSDHKLKYLLNEHGAHTNFGLARRKVTHVIVGKTYGNGGTGGGLAGTKLQKEITKIRGKGIKYVSVEWVLESIKAGKRQPEARFEAVKLGGHGQRSVYNAFKATKPDSASPPDSQKG</sequence>
<dbReference type="InterPro" id="IPR001357">
    <property type="entry name" value="BRCT_dom"/>
</dbReference>
<reference evidence="3" key="1">
    <citation type="journal article" date="2020" name="Stud. Mycol.">
        <title>101 Dothideomycetes genomes: a test case for predicting lifestyles and emergence of pathogens.</title>
        <authorList>
            <person name="Haridas S."/>
            <person name="Albert R."/>
            <person name="Binder M."/>
            <person name="Bloem J."/>
            <person name="Labutti K."/>
            <person name="Salamov A."/>
            <person name="Andreopoulos B."/>
            <person name="Baker S."/>
            <person name="Barry K."/>
            <person name="Bills G."/>
            <person name="Bluhm B."/>
            <person name="Cannon C."/>
            <person name="Castanera R."/>
            <person name="Culley D."/>
            <person name="Daum C."/>
            <person name="Ezra D."/>
            <person name="Gonzalez J."/>
            <person name="Henrissat B."/>
            <person name="Kuo A."/>
            <person name="Liang C."/>
            <person name="Lipzen A."/>
            <person name="Lutzoni F."/>
            <person name="Magnuson J."/>
            <person name="Mondo S."/>
            <person name="Nolan M."/>
            <person name="Ohm R."/>
            <person name="Pangilinan J."/>
            <person name="Park H.-J."/>
            <person name="Ramirez L."/>
            <person name="Alfaro M."/>
            <person name="Sun H."/>
            <person name="Tritt A."/>
            <person name="Yoshinaga Y."/>
            <person name="Zwiers L.-H."/>
            <person name="Turgeon B."/>
            <person name="Goodwin S."/>
            <person name="Spatafora J."/>
            <person name="Crous P."/>
            <person name="Grigoriev I."/>
        </authorList>
    </citation>
    <scope>NUCLEOTIDE SEQUENCE</scope>
    <source>
        <strain evidence="3">CBS 130266</strain>
    </source>
</reference>
<accession>A0A9P4P2L9</accession>
<proteinExistence type="predicted"/>
<feature type="domain" description="BRCT" evidence="2">
    <location>
        <begin position="171"/>
        <end position="276"/>
    </location>
</feature>
<dbReference type="SUPFAM" id="SSF52113">
    <property type="entry name" value="BRCT domain"/>
    <property type="match status" value="1"/>
</dbReference>
<name>A0A9P4P2L9_9PEZI</name>
<feature type="compositionally biased region" description="Polar residues" evidence="1">
    <location>
        <begin position="29"/>
        <end position="52"/>
    </location>
</feature>
<dbReference type="InterPro" id="IPR036420">
    <property type="entry name" value="BRCT_dom_sf"/>
</dbReference>
<feature type="region of interest" description="Disordered" evidence="1">
    <location>
        <begin position="1"/>
        <end position="69"/>
    </location>
</feature>
<evidence type="ECO:0000259" key="2">
    <source>
        <dbReference type="PROSITE" id="PS50172"/>
    </source>
</evidence>
<comment type="caution">
    <text evidence="3">The sequence shown here is derived from an EMBL/GenBank/DDBJ whole genome shotgun (WGS) entry which is preliminary data.</text>
</comment>